<keyword evidence="1" id="KW-0378">Hydrolase</keyword>
<dbReference type="GO" id="GO:0030288">
    <property type="term" value="C:outer membrane-bounded periplasmic space"/>
    <property type="evidence" value="ECO:0007669"/>
    <property type="project" value="TreeGrafter"/>
</dbReference>
<dbReference type="InterPro" id="IPR036365">
    <property type="entry name" value="PGBD-like_sf"/>
</dbReference>
<dbReference type="GO" id="GO:0008745">
    <property type="term" value="F:N-acetylmuramoyl-L-alanine amidase activity"/>
    <property type="evidence" value="ECO:0007669"/>
    <property type="project" value="InterPro"/>
</dbReference>
<dbReference type="InterPro" id="IPR002477">
    <property type="entry name" value="Peptidoglycan-bd-like"/>
</dbReference>
<protein>
    <submittedName>
        <fullName evidence="3">Unannotated protein</fullName>
    </submittedName>
</protein>
<evidence type="ECO:0000313" key="3">
    <source>
        <dbReference type="EMBL" id="CAB4547419.1"/>
    </source>
</evidence>
<dbReference type="SUPFAM" id="SSF53187">
    <property type="entry name" value="Zn-dependent exopeptidases"/>
    <property type="match status" value="1"/>
</dbReference>
<dbReference type="Pfam" id="PF01471">
    <property type="entry name" value="PG_binding_1"/>
    <property type="match status" value="2"/>
</dbReference>
<dbReference type="SMART" id="SM00646">
    <property type="entry name" value="Ami_3"/>
    <property type="match status" value="1"/>
</dbReference>
<dbReference type="SUPFAM" id="SSF47090">
    <property type="entry name" value="PGBD-like"/>
    <property type="match status" value="2"/>
</dbReference>
<dbReference type="CDD" id="cd02696">
    <property type="entry name" value="MurNAc-LAA"/>
    <property type="match status" value="1"/>
</dbReference>
<evidence type="ECO:0000256" key="1">
    <source>
        <dbReference type="ARBA" id="ARBA00022801"/>
    </source>
</evidence>
<dbReference type="AlphaFoldDB" id="A0A6J6CA88"/>
<dbReference type="InterPro" id="IPR036366">
    <property type="entry name" value="PGBDSf"/>
</dbReference>
<feature type="domain" description="MurNAc-LAA" evidence="2">
    <location>
        <begin position="235"/>
        <end position="351"/>
    </location>
</feature>
<proteinExistence type="predicted"/>
<dbReference type="InterPro" id="IPR050695">
    <property type="entry name" value="N-acetylmuramoyl_amidase_3"/>
</dbReference>
<dbReference type="EMBL" id="CAEZSV010000022">
    <property type="protein sequence ID" value="CAB4547419.1"/>
    <property type="molecule type" value="Genomic_DNA"/>
</dbReference>
<dbReference type="GO" id="GO:0009253">
    <property type="term" value="P:peptidoglycan catabolic process"/>
    <property type="evidence" value="ECO:0007669"/>
    <property type="project" value="InterPro"/>
</dbReference>
<accession>A0A6J6CA88</accession>
<dbReference type="Gene3D" id="3.40.630.40">
    <property type="entry name" value="Zn-dependent exopeptidases"/>
    <property type="match status" value="1"/>
</dbReference>
<gene>
    <name evidence="3" type="ORF">UFOPK1506_00210</name>
</gene>
<dbReference type="PANTHER" id="PTHR30404">
    <property type="entry name" value="N-ACETYLMURAMOYL-L-ALANINE AMIDASE"/>
    <property type="match status" value="1"/>
</dbReference>
<evidence type="ECO:0000259" key="2">
    <source>
        <dbReference type="SMART" id="SM00646"/>
    </source>
</evidence>
<dbReference type="InterPro" id="IPR002508">
    <property type="entry name" value="MurNAc-LAA_cat"/>
</dbReference>
<dbReference type="Pfam" id="PF01520">
    <property type="entry name" value="Amidase_3"/>
    <property type="match status" value="1"/>
</dbReference>
<dbReference type="Gene3D" id="1.10.101.10">
    <property type="entry name" value="PGBD-like superfamily/PGBD"/>
    <property type="match status" value="2"/>
</dbReference>
<organism evidence="3">
    <name type="scientific">freshwater metagenome</name>
    <dbReference type="NCBI Taxonomy" id="449393"/>
    <lineage>
        <taxon>unclassified sequences</taxon>
        <taxon>metagenomes</taxon>
        <taxon>ecological metagenomes</taxon>
    </lineage>
</organism>
<name>A0A6J6CA88_9ZZZZ</name>
<sequence length="378" mass="40832">MGDEALAKPGDSGQVVTEVIASLARLGLLRNSPTSFDDDVVAALAHFQQSRGLSADGVLTRSTYRALEEARWRLGDRNLSVTPGALMRGDDVTTLQQRLTQMGFDCGRIDGIYGALTESAVKDFQRQVGLASDGIVGVGTYKALIRLVGTVKGGAPANLRDEYLVRRRGPALNGKVIVLDPSFGGDAKGCEAFGLNEAQIVFDIAQRLEGRLSALGVRTFLTRGKETNPSELERIDFANRSGADLVLSLHLDYQKNPLASGVATYYYGSDAHEIHSVVGEKLATLVQREISARTDLINCRTHARTWELLRLTKAPAIRVDCGYLSNESDATKLARAAFRDTLAEALVVAIQRLYLAVEEDAATGTLSIADLRKAGLRK</sequence>
<dbReference type="PANTHER" id="PTHR30404:SF0">
    <property type="entry name" value="N-ACETYLMURAMOYL-L-ALANINE AMIDASE AMIC"/>
    <property type="match status" value="1"/>
</dbReference>
<reference evidence="3" key="1">
    <citation type="submission" date="2020-05" db="EMBL/GenBank/DDBJ databases">
        <authorList>
            <person name="Chiriac C."/>
            <person name="Salcher M."/>
            <person name="Ghai R."/>
            <person name="Kavagutti S V."/>
        </authorList>
    </citation>
    <scope>NUCLEOTIDE SEQUENCE</scope>
</reference>